<evidence type="ECO:0000313" key="1">
    <source>
        <dbReference type="EMBL" id="CAB4130874.1"/>
    </source>
</evidence>
<name>A0A6J5L8N6_9CAUD</name>
<dbReference type="EMBL" id="LR796248">
    <property type="protein sequence ID" value="CAB4130874.1"/>
    <property type="molecule type" value="Genomic_DNA"/>
</dbReference>
<protein>
    <submittedName>
        <fullName evidence="1">Uncharacterized protein</fullName>
    </submittedName>
</protein>
<organism evidence="1">
    <name type="scientific">uncultured Caudovirales phage</name>
    <dbReference type="NCBI Taxonomy" id="2100421"/>
    <lineage>
        <taxon>Viruses</taxon>
        <taxon>Duplodnaviria</taxon>
        <taxon>Heunggongvirae</taxon>
        <taxon>Uroviricota</taxon>
        <taxon>Caudoviricetes</taxon>
        <taxon>Peduoviridae</taxon>
        <taxon>Maltschvirus</taxon>
        <taxon>Maltschvirus maltsch</taxon>
    </lineage>
</organism>
<proteinExistence type="predicted"/>
<accession>A0A6J5L8N6</accession>
<gene>
    <name evidence="1" type="ORF">UFOVP122_35</name>
</gene>
<reference evidence="1" key="1">
    <citation type="submission" date="2020-04" db="EMBL/GenBank/DDBJ databases">
        <authorList>
            <person name="Chiriac C."/>
            <person name="Salcher M."/>
            <person name="Ghai R."/>
            <person name="Kavagutti S V."/>
        </authorList>
    </citation>
    <scope>NUCLEOTIDE SEQUENCE</scope>
</reference>
<sequence>MSSTNAPFGLRAAYSLSGTIRELQGTILSTYAADLYTGQPVKMGTDGTLQAAAAGDAFIGYFAGCQYLPSGAQRPVISPSWPSGTTATEIIAYYTMDPYLVYEIQADGPVSQTNIGNQYNFSNAANSNGLGYSTATLGTGTVTTSGNAQLRVIGIATGIDNAPGDAFTVVQVQISKHQYVATTNAF</sequence>